<sequence length="371" mass="39693">MLNGTRIVEIEGLGPGPFAAMHLADLGADVIVIHRKDGAVTPGMPERSILDRGKRSIALDLKSPEDVRTARDLIATADGLVEGFRPGVMERLGLGPEDCHAVNPRLVYGRMTGWGQHGPMAERAGHDLNYLGLSGAAWYASDAGQPPFPPPTMLGDIGGGALYLVTGMLAAILKARETGRGTVVDAAIYDGSAHMMNLLMALRQAGAMPEDRGTGLLDGPHWSRSYRTADGGHMTVQCLEPKFYAAFLDRLGLSDDPDFADQFDRTRWPALTARLAELFAGRTRAEWERHFAGSDACVAPVLSPDEAQAHAMNAARRTWHQGESGLQAAPAPRFQGDGAWSPPPIPARGAHDAEIRADLERAARPGGPPPR</sequence>
<feature type="region of interest" description="Disordered" evidence="1">
    <location>
        <begin position="315"/>
        <end position="371"/>
    </location>
</feature>
<dbReference type="InterPro" id="IPR044855">
    <property type="entry name" value="CoA-Trfase_III_dom3_sf"/>
</dbReference>
<protein>
    <submittedName>
        <fullName evidence="2">CaiB/BaiF CoA-transferase family protein</fullName>
    </submittedName>
</protein>
<dbReference type="GO" id="GO:0003824">
    <property type="term" value="F:catalytic activity"/>
    <property type="evidence" value="ECO:0007669"/>
    <property type="project" value="InterPro"/>
</dbReference>
<dbReference type="Gene3D" id="3.40.50.10540">
    <property type="entry name" value="Crotonobetainyl-coa:carnitine coa-transferase, domain 1"/>
    <property type="match status" value="1"/>
</dbReference>
<dbReference type="AlphaFoldDB" id="A0AAE3T7W8"/>
<comment type="caution">
    <text evidence="2">The sequence shown here is derived from an EMBL/GenBank/DDBJ whole genome shotgun (WGS) entry which is preliminary data.</text>
</comment>
<dbReference type="Pfam" id="PF02515">
    <property type="entry name" value="CoA_transf_3"/>
    <property type="match status" value="1"/>
</dbReference>
<dbReference type="PANTHER" id="PTHR48228:SF5">
    <property type="entry name" value="ALPHA-METHYLACYL-COA RACEMASE"/>
    <property type="match status" value="1"/>
</dbReference>
<evidence type="ECO:0000313" key="3">
    <source>
        <dbReference type="Proteomes" id="UP001220964"/>
    </source>
</evidence>
<dbReference type="InterPro" id="IPR023606">
    <property type="entry name" value="CoA-Trfase_III_dom_1_sf"/>
</dbReference>
<dbReference type="RefSeq" id="WP_275566765.1">
    <property type="nucleotide sequence ID" value="NZ_JARGYC010000015.1"/>
</dbReference>
<dbReference type="Proteomes" id="UP001220964">
    <property type="component" value="Unassembled WGS sequence"/>
</dbReference>
<dbReference type="PANTHER" id="PTHR48228">
    <property type="entry name" value="SUCCINYL-COA--D-CITRAMALATE COA-TRANSFERASE"/>
    <property type="match status" value="1"/>
</dbReference>
<dbReference type="Gene3D" id="3.30.1540.10">
    <property type="entry name" value="formyl-coa transferase, domain 3"/>
    <property type="match status" value="1"/>
</dbReference>
<dbReference type="SUPFAM" id="SSF89796">
    <property type="entry name" value="CoA-transferase family III (CaiB/BaiF)"/>
    <property type="match status" value="1"/>
</dbReference>
<feature type="compositionally biased region" description="Basic and acidic residues" evidence="1">
    <location>
        <begin position="349"/>
        <end position="363"/>
    </location>
</feature>
<reference evidence="2" key="1">
    <citation type="submission" date="2023-03" db="EMBL/GenBank/DDBJ databases">
        <title>Multiphase analysis and comparison of six strains from genera Psychromarinibacter, Lutimaribacter, and Maritimibacter, including a novel species: Psychromarinibacter sediminicola sp. nov.</title>
        <authorList>
            <person name="Wang Y.-H."/>
            <person name="Ye M.-Q."/>
            <person name="Du Z.-J."/>
        </authorList>
    </citation>
    <scope>NUCLEOTIDE SEQUENCE</scope>
    <source>
        <strain evidence="2">C21-152</strain>
    </source>
</reference>
<gene>
    <name evidence="2" type="ORF">P1J78_07765</name>
</gene>
<dbReference type="InterPro" id="IPR050509">
    <property type="entry name" value="CoA-transferase_III"/>
</dbReference>
<name>A0AAE3T7W8_9RHOB</name>
<accession>A0AAE3T7W8</accession>
<evidence type="ECO:0000256" key="1">
    <source>
        <dbReference type="SAM" id="MobiDB-lite"/>
    </source>
</evidence>
<dbReference type="EMBL" id="JARGYC010000015">
    <property type="protein sequence ID" value="MDF0600622.1"/>
    <property type="molecule type" value="Genomic_DNA"/>
</dbReference>
<organism evidence="2 3">
    <name type="scientific">Psychromarinibacter sediminicola</name>
    <dbReference type="NCBI Taxonomy" id="3033385"/>
    <lineage>
        <taxon>Bacteria</taxon>
        <taxon>Pseudomonadati</taxon>
        <taxon>Pseudomonadota</taxon>
        <taxon>Alphaproteobacteria</taxon>
        <taxon>Rhodobacterales</taxon>
        <taxon>Paracoccaceae</taxon>
        <taxon>Psychromarinibacter</taxon>
    </lineage>
</organism>
<proteinExistence type="predicted"/>
<evidence type="ECO:0000313" key="2">
    <source>
        <dbReference type="EMBL" id="MDF0600622.1"/>
    </source>
</evidence>
<dbReference type="InterPro" id="IPR003673">
    <property type="entry name" value="CoA-Trfase_fam_III"/>
</dbReference>
<keyword evidence="3" id="KW-1185">Reference proteome</keyword>